<evidence type="ECO:0000313" key="6">
    <source>
        <dbReference type="EMBL" id="KAK7207191.1"/>
    </source>
</evidence>
<dbReference type="InterPro" id="IPR002110">
    <property type="entry name" value="Ankyrin_rpt"/>
</dbReference>
<evidence type="ECO:0000256" key="2">
    <source>
        <dbReference type="PROSITE-ProRule" id="PRU00023"/>
    </source>
</evidence>
<evidence type="ECO:0000256" key="1">
    <source>
        <dbReference type="ARBA" id="ARBA00022737"/>
    </source>
</evidence>
<feature type="domain" description="BTB" evidence="5">
    <location>
        <begin position="773"/>
        <end position="858"/>
    </location>
</feature>
<feature type="compositionally biased region" description="Basic and acidic residues" evidence="4">
    <location>
        <begin position="1475"/>
        <end position="1487"/>
    </location>
</feature>
<dbReference type="SUPFAM" id="SSF48403">
    <property type="entry name" value="Ankyrin repeat"/>
    <property type="match status" value="1"/>
</dbReference>
<feature type="compositionally biased region" description="Polar residues" evidence="4">
    <location>
        <begin position="1544"/>
        <end position="1554"/>
    </location>
</feature>
<dbReference type="PROSITE" id="PS50012">
    <property type="entry name" value="RCC1_3"/>
    <property type="match status" value="2"/>
</dbReference>
<feature type="region of interest" description="Disordered" evidence="4">
    <location>
        <begin position="1102"/>
        <end position="1134"/>
    </location>
</feature>
<feature type="compositionally biased region" description="Basic and acidic residues" evidence="4">
    <location>
        <begin position="1527"/>
        <end position="1541"/>
    </location>
</feature>
<feature type="region of interest" description="Disordered" evidence="4">
    <location>
        <begin position="1475"/>
        <end position="1554"/>
    </location>
</feature>
<feature type="repeat" description="RCC1" evidence="3">
    <location>
        <begin position="152"/>
        <end position="217"/>
    </location>
</feature>
<dbReference type="PANTHER" id="PTHR22872">
    <property type="entry name" value="BTK-BINDING PROTEIN-RELATED"/>
    <property type="match status" value="1"/>
</dbReference>
<dbReference type="InterPro" id="IPR036770">
    <property type="entry name" value="Ankyrin_rpt-contain_sf"/>
</dbReference>
<dbReference type="InterPro" id="IPR051625">
    <property type="entry name" value="Signaling_Regulatory_Domain"/>
</dbReference>
<dbReference type="PROSITE" id="PS50297">
    <property type="entry name" value="ANK_REP_REGION"/>
    <property type="match status" value="2"/>
</dbReference>
<dbReference type="SMART" id="SM00225">
    <property type="entry name" value="BTB"/>
    <property type="match status" value="1"/>
</dbReference>
<gene>
    <name evidence="6" type="ORF">BZA70DRAFT_6240</name>
</gene>
<dbReference type="Gene3D" id="2.130.10.30">
    <property type="entry name" value="Regulator of chromosome condensation 1/beta-lactamase-inhibitor protein II"/>
    <property type="match status" value="1"/>
</dbReference>
<evidence type="ECO:0000256" key="4">
    <source>
        <dbReference type="SAM" id="MobiDB-lite"/>
    </source>
</evidence>
<dbReference type="SUPFAM" id="SSF54695">
    <property type="entry name" value="POZ domain"/>
    <property type="match status" value="1"/>
</dbReference>
<dbReference type="Pfam" id="PF13540">
    <property type="entry name" value="RCC1_2"/>
    <property type="match status" value="1"/>
</dbReference>
<feature type="repeat" description="ANK" evidence="2">
    <location>
        <begin position="91"/>
        <end position="113"/>
    </location>
</feature>
<keyword evidence="1" id="KW-0677">Repeat</keyword>
<sequence length="1554" mass="168424">MSYSLFKFFYQDDLDGFKEALAGAVAANGLFAIPRRGNHAASGGLTVKDVNRVDEYGRTVLHLASSQNKIEFVRALLDINGIDVMAIDGESGWTALHRALYAGNVAIAQLLMEFQKDCIRVKDREGNSPFDVLNSTIEGTNPLPLNIVTGGSELFTFGSNANHTLGFNDSDDRANPERVLLDRTQNVPELPAMERFANIRIRDVQMSKLHTAVLTTDPVNNLMICGFGNNGRLGFSGGNTQFTFKTLETFGQVQVTAVAVSQDHTLAVTADGAVYSWGSNKYGQLGYTLDVKKPQDEPVQSSPRKIVAGIKRDHMIGVAASRIHSVTFSDSELFMWGKNAGQLGFPAGDGQPIEMTPRKVSSLPAPVKMASATENATICLLENNDVIVYINGGYFKVFFPLDRFTDQFSVFRPRSMFTKNVITKIVAGGTTVLALSSGGDIWSFQLDGKAVANAKPSSLSKTIRPQNVWRLRRKHLAVRDLDVGQDGSVIVCTKAGTVWRKVRRTKAKTSHGKVSEFKFSRIPHLTRVVAVRSNKFDSYAAIRSDLESPEIEIDHEELRDDIERMIPFADVYDQTESDSVSVSSEDSAVSEATQRLPQTFLPMLEFLRDENLRDQLEPRLEDLDLAAYGGSYDLMLYSSDDEFMGIPVHRVIIASRSKLIADIISGAAEIPDIEYREDENGRSLVFKKCGLLALLIFIYFAYTDYILPVWDGFGSKSKVDKRFLNAKDELIALASTLRLKSLSSAVYFQQRPTQSLAIDLREAVADPRFQEWTDLTVQLEDGEARCYSVIMSARSEFFETLMSARWSAVPAAPTPSSDYYSVSSYAPATSSEEEDVDKTVDMKHVRSAVFKVVLDFIYGVEDESLFAEVQTESLAEFLEFVLEVLSVANELLITKLTQICQSILRSYVNVRNAAPLLAEADFYSAQGLKDSLLQYIALNLEGMLENGLLSSLEAPLLQDLEKTVRQKQLEKLPVSKSGILLQLLEERNPALGEARQKEKDRLVQTFESSSLPSSYGGSLPQSFSSSFTKSGIAAEFRDHGSSHNQKSTQRRGSREQSGSAVPQSPVMTATIVQSNDFIFDMDDELSSTPSTPATAADWKVVKGKTKSGNTPSTSYTAPSSFDEHMRPSSFRDTSGFGSYRRESFAASITPTDSHLAKPSSLSNSSPMARPSEFNRATESPASSSSWKPKPVSGISLALQNRKTSATGLGSEQLPSTPHKSQENFPATPGSSSAVALSSPVTASATTSTATYISPVVKPAVSQKNRKKQRAQEVVSSPPSSSKSSSPWSTPAKFTPRSGSVGSFPSPQLFPMGPQTSFATTAATNASQLGKKAVAGVAGVAVSSSAGSSPATVVTATATTTAATVAVTATTATTATTASTFTAATPSSSSKNYARKVSSSSTPTRISKSLFPELNPQTLEPTDAVPAELQLSLAELIEQQRIEQDIIAANSRQKKSIEQLQEEEEFASWWAAESERVQAELQKQEAGAKNEGSAAAGAAGAKKKGGRGGAQQQRGGRGAGVNSSRPRGRGDGFRKGKHHGDGGPHQSQEQPKVSS</sequence>
<dbReference type="SUPFAM" id="SSF50985">
    <property type="entry name" value="RCC1/BLIP-II"/>
    <property type="match status" value="1"/>
</dbReference>
<dbReference type="InterPro" id="IPR011333">
    <property type="entry name" value="SKP1/BTB/POZ_sf"/>
</dbReference>
<feature type="compositionally biased region" description="Polar residues" evidence="4">
    <location>
        <begin position="1055"/>
        <end position="1064"/>
    </location>
</feature>
<proteinExistence type="predicted"/>
<feature type="compositionally biased region" description="Polar residues" evidence="4">
    <location>
        <begin position="1197"/>
        <end position="1224"/>
    </location>
</feature>
<dbReference type="PROSITE" id="PS50097">
    <property type="entry name" value="BTB"/>
    <property type="match status" value="1"/>
</dbReference>
<reference evidence="6 7" key="1">
    <citation type="submission" date="2024-03" db="EMBL/GenBank/DDBJ databases">
        <title>Genome-scale model development and genomic sequencing of the oleaginous clade Lipomyces.</title>
        <authorList>
            <consortium name="Lawrence Berkeley National Laboratory"/>
            <person name="Czajka J.J."/>
            <person name="Han Y."/>
            <person name="Kim J."/>
            <person name="Mondo S.J."/>
            <person name="Hofstad B.A."/>
            <person name="Robles A."/>
            <person name="Haridas S."/>
            <person name="Riley R."/>
            <person name="LaButti K."/>
            <person name="Pangilinan J."/>
            <person name="Andreopoulos W."/>
            <person name="Lipzen A."/>
            <person name="Yan J."/>
            <person name="Wang M."/>
            <person name="Ng V."/>
            <person name="Grigoriev I.V."/>
            <person name="Spatafora J.W."/>
            <person name="Magnuson J.K."/>
            <person name="Baker S.E."/>
            <person name="Pomraning K.R."/>
        </authorList>
    </citation>
    <scope>NUCLEOTIDE SEQUENCE [LARGE SCALE GENOMIC DNA]</scope>
    <source>
        <strain evidence="6 7">Phaff 52-87</strain>
    </source>
</reference>
<protein>
    <recommendedName>
        <fullName evidence="5">BTB domain-containing protein</fullName>
    </recommendedName>
</protein>
<feature type="region of interest" description="Disordered" evidence="4">
    <location>
        <begin position="1259"/>
        <end position="1308"/>
    </location>
</feature>
<dbReference type="PROSITE" id="PS50088">
    <property type="entry name" value="ANK_REPEAT"/>
    <property type="match status" value="2"/>
</dbReference>
<keyword evidence="7" id="KW-1185">Reference proteome</keyword>
<dbReference type="InterPro" id="IPR009091">
    <property type="entry name" value="RCC1/BLIP-II"/>
</dbReference>
<evidence type="ECO:0000313" key="7">
    <source>
        <dbReference type="Proteomes" id="UP001498771"/>
    </source>
</evidence>
<evidence type="ECO:0000256" key="3">
    <source>
        <dbReference type="PROSITE-ProRule" id="PRU00235"/>
    </source>
</evidence>
<feature type="region of interest" description="Disordered" evidence="4">
    <location>
        <begin position="1382"/>
        <end position="1407"/>
    </location>
</feature>
<dbReference type="SMART" id="SM00248">
    <property type="entry name" value="ANK"/>
    <property type="match status" value="2"/>
</dbReference>
<feature type="repeat" description="RCC1" evidence="3">
    <location>
        <begin position="272"/>
        <end position="331"/>
    </location>
</feature>
<dbReference type="PRINTS" id="PR00633">
    <property type="entry name" value="RCCNDNSATION"/>
</dbReference>
<feature type="region of interest" description="Disordered" evidence="4">
    <location>
        <begin position="1148"/>
        <end position="1234"/>
    </location>
</feature>
<feature type="compositionally biased region" description="Polar residues" evidence="4">
    <location>
        <begin position="1296"/>
        <end position="1305"/>
    </location>
</feature>
<feature type="compositionally biased region" description="Low complexity" evidence="4">
    <location>
        <begin position="1275"/>
        <end position="1290"/>
    </location>
</feature>
<dbReference type="Proteomes" id="UP001498771">
    <property type="component" value="Unassembled WGS sequence"/>
</dbReference>
<organism evidence="6 7">
    <name type="scientific">Myxozyma melibiosi</name>
    <dbReference type="NCBI Taxonomy" id="54550"/>
    <lineage>
        <taxon>Eukaryota</taxon>
        <taxon>Fungi</taxon>
        <taxon>Dikarya</taxon>
        <taxon>Ascomycota</taxon>
        <taxon>Saccharomycotina</taxon>
        <taxon>Lipomycetes</taxon>
        <taxon>Lipomycetales</taxon>
        <taxon>Lipomycetaceae</taxon>
        <taxon>Myxozyma</taxon>
    </lineage>
</organism>
<dbReference type="CDD" id="cd18500">
    <property type="entry name" value="BACK_IBtk"/>
    <property type="match status" value="1"/>
</dbReference>
<dbReference type="Gene3D" id="3.30.710.10">
    <property type="entry name" value="Potassium Channel Kv1.1, Chain A"/>
    <property type="match status" value="1"/>
</dbReference>
<evidence type="ECO:0000259" key="5">
    <source>
        <dbReference type="PROSITE" id="PS50097"/>
    </source>
</evidence>
<dbReference type="RefSeq" id="XP_064770224.1">
    <property type="nucleotide sequence ID" value="XM_064915264.1"/>
</dbReference>
<keyword evidence="2" id="KW-0040">ANK repeat</keyword>
<comment type="caution">
    <text evidence="6">The sequence shown here is derived from an EMBL/GenBank/DDBJ whole genome shotgun (WGS) entry which is preliminary data.</text>
</comment>
<feature type="repeat" description="ANK" evidence="2">
    <location>
        <begin position="56"/>
        <end position="89"/>
    </location>
</feature>
<accession>A0ABR1FBG0</accession>
<feature type="compositionally biased region" description="Low complexity" evidence="4">
    <location>
        <begin position="1179"/>
        <end position="1192"/>
    </location>
</feature>
<feature type="region of interest" description="Disordered" evidence="4">
    <location>
        <begin position="1038"/>
        <end position="1064"/>
    </location>
</feature>
<dbReference type="EMBL" id="JBBJBU010000001">
    <property type="protein sequence ID" value="KAK7207191.1"/>
    <property type="molecule type" value="Genomic_DNA"/>
</dbReference>
<dbReference type="InterPro" id="IPR000210">
    <property type="entry name" value="BTB/POZ_dom"/>
</dbReference>
<dbReference type="Gene3D" id="1.25.40.20">
    <property type="entry name" value="Ankyrin repeat-containing domain"/>
    <property type="match status" value="1"/>
</dbReference>
<name>A0ABR1FBG0_9ASCO</name>
<dbReference type="Pfam" id="PF12796">
    <property type="entry name" value="Ank_2"/>
    <property type="match status" value="1"/>
</dbReference>
<dbReference type="InterPro" id="IPR000408">
    <property type="entry name" value="Reg_chr_condens"/>
</dbReference>
<dbReference type="GeneID" id="90040776"/>
<dbReference type="PANTHER" id="PTHR22872:SF2">
    <property type="entry name" value="INHIBITOR OF BRUTON TYROSINE KINASE"/>
    <property type="match status" value="1"/>
</dbReference>
<feature type="compositionally biased region" description="Polar residues" evidence="4">
    <location>
        <begin position="1106"/>
        <end position="1119"/>
    </location>
</feature>
<feature type="compositionally biased region" description="Low complexity" evidence="4">
    <location>
        <begin position="1397"/>
        <end position="1407"/>
    </location>
</feature>